<sequence length="73" mass="8117">MITGTSHTIPNILIWGELLCFQKSGGKYLWLRHSENSARYSELPGNDVVYDEGTIWGLRMASTPAPVVAMKHA</sequence>
<dbReference type="EMBL" id="SJPG01000001">
    <property type="protein sequence ID" value="TWT64549.1"/>
    <property type="molecule type" value="Genomic_DNA"/>
</dbReference>
<evidence type="ECO:0000313" key="2">
    <source>
        <dbReference type="Proteomes" id="UP000316095"/>
    </source>
</evidence>
<name>A0A5C5XPP0_9PLAN</name>
<protein>
    <submittedName>
        <fullName evidence="1">Uncharacterized protein</fullName>
    </submittedName>
</protein>
<gene>
    <name evidence="1" type="ORF">Pan54_53140</name>
</gene>
<dbReference type="AlphaFoldDB" id="A0A5C5XPP0"/>
<comment type="caution">
    <text evidence="1">The sequence shown here is derived from an EMBL/GenBank/DDBJ whole genome shotgun (WGS) entry which is preliminary data.</text>
</comment>
<accession>A0A5C5XPP0</accession>
<reference evidence="1 2" key="1">
    <citation type="submission" date="2019-02" db="EMBL/GenBank/DDBJ databases">
        <title>Deep-cultivation of Planctomycetes and their phenomic and genomic characterization uncovers novel biology.</title>
        <authorList>
            <person name="Wiegand S."/>
            <person name="Jogler M."/>
            <person name="Boedeker C."/>
            <person name="Pinto D."/>
            <person name="Vollmers J."/>
            <person name="Rivas-Marin E."/>
            <person name="Kohn T."/>
            <person name="Peeters S.H."/>
            <person name="Heuer A."/>
            <person name="Rast P."/>
            <person name="Oberbeckmann S."/>
            <person name="Bunk B."/>
            <person name="Jeske O."/>
            <person name="Meyerdierks A."/>
            <person name="Storesund J.E."/>
            <person name="Kallscheuer N."/>
            <person name="Luecker S."/>
            <person name="Lage O.M."/>
            <person name="Pohl T."/>
            <person name="Merkel B.J."/>
            <person name="Hornburger P."/>
            <person name="Mueller R.-W."/>
            <person name="Bruemmer F."/>
            <person name="Labrenz M."/>
            <person name="Spormann A.M."/>
            <person name="Op Den Camp H."/>
            <person name="Overmann J."/>
            <person name="Amann R."/>
            <person name="Jetten M.S.M."/>
            <person name="Mascher T."/>
            <person name="Medema M.H."/>
            <person name="Devos D.P."/>
            <person name="Kaster A.-K."/>
            <person name="Ovreas L."/>
            <person name="Rohde M."/>
            <person name="Galperin M.Y."/>
            <person name="Jogler C."/>
        </authorList>
    </citation>
    <scope>NUCLEOTIDE SEQUENCE [LARGE SCALE GENOMIC DNA]</scope>
    <source>
        <strain evidence="1 2">Pan54</strain>
    </source>
</reference>
<keyword evidence="2" id="KW-1185">Reference proteome</keyword>
<proteinExistence type="predicted"/>
<evidence type="ECO:0000313" key="1">
    <source>
        <dbReference type="EMBL" id="TWT64549.1"/>
    </source>
</evidence>
<dbReference type="Proteomes" id="UP000316095">
    <property type="component" value="Unassembled WGS sequence"/>
</dbReference>
<organism evidence="1 2">
    <name type="scientific">Rubinisphaera italica</name>
    <dbReference type="NCBI Taxonomy" id="2527969"/>
    <lineage>
        <taxon>Bacteria</taxon>
        <taxon>Pseudomonadati</taxon>
        <taxon>Planctomycetota</taxon>
        <taxon>Planctomycetia</taxon>
        <taxon>Planctomycetales</taxon>
        <taxon>Planctomycetaceae</taxon>
        <taxon>Rubinisphaera</taxon>
    </lineage>
</organism>